<dbReference type="Proteomes" id="UP000198785">
    <property type="component" value="Unassembled WGS sequence"/>
</dbReference>
<evidence type="ECO:0000256" key="2">
    <source>
        <dbReference type="ARBA" id="ARBA00012438"/>
    </source>
</evidence>
<evidence type="ECO:0000256" key="9">
    <source>
        <dbReference type="SAM" id="Coils"/>
    </source>
</evidence>
<sequence>MGRYRKIRIRMGGLFCCILLGLTFPLNLLAQSLDSLILKHTDSAGKVHIKLLLEDSKKHMYSHPTETFHLAERVLNIAEMQKDKLGRARSYQFLGICHFQVTADYDSAVFYLQKAERLFLSLPSKEAIEGNAMVQHNFGTIKQVKGEYALAIDYYIQALKLFDEVENTKFYAYTLNNISTLYALVKDNQKAEKYARACIKLSQQQGDAFMKATGSIALADALLQQGEYNEIMPLLEVILEYGQTHNDPYKVLLYHLNYGTYLMKYKKDYASAVKEYEKALALTESIGDEWELMRQNSALSEAYLQNNQFDEAYSSAQRSMLLSEKLGAKDKKEIALFVLAQVNVHKRKFEQAYQQLYSAYLLKDTLFNDDSQQHTAFIETVYQTEKKELKIEALEKQRQLYIWLGIAGGTILLTVLAFALIRYRLAVNKRKLAEEEAQRLQQEKQLVAVQATLDGEAAERSRLAKDLHDGLGSMLSLVKFNLPQMKGEAAVLDTIDVTRFQKALGMLDDSIQELRRVAHHMMPESLLRYGLRVSLTDFCEAIPIADFHYFGDESRLSEKMEIMIYRCIHELVNNALKHAQANHINVQLVQEEDRISFTVQDDGIGFDQEKVTEGMGLQNVRQRVAAFAGEMHIYSTEQGTEIHVEIELPKTENND</sequence>
<dbReference type="SUPFAM" id="SSF55874">
    <property type="entry name" value="ATPase domain of HSP90 chaperone/DNA topoisomerase II/histidine kinase"/>
    <property type="match status" value="1"/>
</dbReference>
<reference evidence="12 13" key="1">
    <citation type="submission" date="2016-10" db="EMBL/GenBank/DDBJ databases">
        <authorList>
            <person name="de Groot N.N."/>
        </authorList>
    </citation>
    <scope>NUCLEOTIDE SEQUENCE [LARGE SCALE GENOMIC DNA]</scope>
    <source>
        <strain evidence="12 13">DSM 22789</strain>
    </source>
</reference>
<dbReference type="Gene3D" id="1.20.5.1930">
    <property type="match status" value="1"/>
</dbReference>
<keyword evidence="6 12" id="KW-0418">Kinase</keyword>
<keyword evidence="5" id="KW-0547">Nucleotide-binding</keyword>
<dbReference type="Pfam" id="PF07730">
    <property type="entry name" value="HisKA_3"/>
    <property type="match status" value="1"/>
</dbReference>
<feature type="coiled-coil region" evidence="9">
    <location>
        <begin position="423"/>
        <end position="452"/>
    </location>
</feature>
<evidence type="ECO:0000256" key="8">
    <source>
        <dbReference type="ARBA" id="ARBA00023012"/>
    </source>
</evidence>
<dbReference type="SMART" id="SM00387">
    <property type="entry name" value="HATPase_c"/>
    <property type="match status" value="1"/>
</dbReference>
<dbReference type="GO" id="GO:0016020">
    <property type="term" value="C:membrane"/>
    <property type="evidence" value="ECO:0007669"/>
    <property type="project" value="InterPro"/>
</dbReference>
<dbReference type="Gene3D" id="3.30.565.10">
    <property type="entry name" value="Histidine kinase-like ATPase, C-terminal domain"/>
    <property type="match status" value="1"/>
</dbReference>
<dbReference type="PANTHER" id="PTHR24421">
    <property type="entry name" value="NITRATE/NITRITE SENSOR PROTEIN NARX-RELATED"/>
    <property type="match status" value="1"/>
</dbReference>
<evidence type="ECO:0000313" key="13">
    <source>
        <dbReference type="Proteomes" id="UP000198785"/>
    </source>
</evidence>
<accession>A0A1I6TKH9</accession>
<evidence type="ECO:0000256" key="5">
    <source>
        <dbReference type="ARBA" id="ARBA00022741"/>
    </source>
</evidence>
<dbReference type="CDD" id="cd16917">
    <property type="entry name" value="HATPase_UhpB-NarQ-NarX-like"/>
    <property type="match status" value="1"/>
</dbReference>
<dbReference type="PANTHER" id="PTHR24421:SF10">
    <property type="entry name" value="NITRATE_NITRITE SENSOR PROTEIN NARQ"/>
    <property type="match status" value="1"/>
</dbReference>
<evidence type="ECO:0000256" key="4">
    <source>
        <dbReference type="ARBA" id="ARBA00022679"/>
    </source>
</evidence>
<comment type="catalytic activity">
    <reaction evidence="1">
        <text>ATP + protein L-histidine = ADP + protein N-phospho-L-histidine.</text>
        <dbReference type="EC" id="2.7.13.3"/>
    </reaction>
</comment>
<dbReference type="AlphaFoldDB" id="A0A1I6TKH9"/>
<proteinExistence type="predicted"/>
<dbReference type="InterPro" id="IPR019734">
    <property type="entry name" value="TPR_rpt"/>
</dbReference>
<dbReference type="EMBL" id="FOZZ01000006">
    <property type="protein sequence ID" value="SFS89660.1"/>
    <property type="molecule type" value="Genomic_DNA"/>
</dbReference>
<keyword evidence="13" id="KW-1185">Reference proteome</keyword>
<dbReference type="Pfam" id="PF02518">
    <property type="entry name" value="HATPase_c"/>
    <property type="match status" value="1"/>
</dbReference>
<dbReference type="InterPro" id="IPR003594">
    <property type="entry name" value="HATPase_dom"/>
</dbReference>
<keyword evidence="3" id="KW-0597">Phosphoprotein</keyword>
<evidence type="ECO:0000256" key="3">
    <source>
        <dbReference type="ARBA" id="ARBA00022553"/>
    </source>
</evidence>
<dbReference type="InterPro" id="IPR011712">
    <property type="entry name" value="Sig_transdc_His_kin_sub3_dim/P"/>
</dbReference>
<evidence type="ECO:0000256" key="7">
    <source>
        <dbReference type="ARBA" id="ARBA00022840"/>
    </source>
</evidence>
<evidence type="ECO:0000313" key="12">
    <source>
        <dbReference type="EMBL" id="SFS89660.1"/>
    </source>
</evidence>
<keyword evidence="10" id="KW-0812">Transmembrane</keyword>
<dbReference type="Pfam" id="PF13424">
    <property type="entry name" value="TPR_12"/>
    <property type="match status" value="1"/>
</dbReference>
<gene>
    <name evidence="12" type="ORF">SAMN05660206_106201</name>
</gene>
<organism evidence="12 13">
    <name type="scientific">Sphingobacterium wenxiniae</name>
    <dbReference type="NCBI Taxonomy" id="683125"/>
    <lineage>
        <taxon>Bacteria</taxon>
        <taxon>Pseudomonadati</taxon>
        <taxon>Bacteroidota</taxon>
        <taxon>Sphingobacteriia</taxon>
        <taxon>Sphingobacteriales</taxon>
        <taxon>Sphingobacteriaceae</taxon>
        <taxon>Sphingobacterium</taxon>
    </lineage>
</organism>
<keyword evidence="4" id="KW-0808">Transferase</keyword>
<dbReference type="GO" id="GO:0000155">
    <property type="term" value="F:phosphorelay sensor kinase activity"/>
    <property type="evidence" value="ECO:0007669"/>
    <property type="project" value="InterPro"/>
</dbReference>
<keyword evidence="10" id="KW-0472">Membrane</keyword>
<dbReference type="InterPro" id="IPR036890">
    <property type="entry name" value="HATPase_C_sf"/>
</dbReference>
<evidence type="ECO:0000256" key="1">
    <source>
        <dbReference type="ARBA" id="ARBA00000085"/>
    </source>
</evidence>
<evidence type="ECO:0000256" key="10">
    <source>
        <dbReference type="SAM" id="Phobius"/>
    </source>
</evidence>
<name>A0A1I6TKH9_9SPHI</name>
<dbReference type="STRING" id="683125.SAMN05660206_106201"/>
<protein>
    <recommendedName>
        <fullName evidence="2">histidine kinase</fullName>
        <ecNumber evidence="2">2.7.13.3</ecNumber>
    </recommendedName>
</protein>
<evidence type="ECO:0000259" key="11">
    <source>
        <dbReference type="PROSITE" id="PS50109"/>
    </source>
</evidence>
<keyword evidence="8" id="KW-0902">Two-component regulatory system</keyword>
<evidence type="ECO:0000256" key="6">
    <source>
        <dbReference type="ARBA" id="ARBA00022777"/>
    </source>
</evidence>
<keyword evidence="10" id="KW-1133">Transmembrane helix</keyword>
<dbReference type="SUPFAM" id="SSF48452">
    <property type="entry name" value="TPR-like"/>
    <property type="match status" value="2"/>
</dbReference>
<keyword evidence="7" id="KW-0067">ATP-binding</keyword>
<dbReference type="EC" id="2.7.13.3" evidence="2"/>
<dbReference type="InterPro" id="IPR011990">
    <property type="entry name" value="TPR-like_helical_dom_sf"/>
</dbReference>
<dbReference type="InterPro" id="IPR005467">
    <property type="entry name" value="His_kinase_dom"/>
</dbReference>
<dbReference type="Gene3D" id="1.25.40.10">
    <property type="entry name" value="Tetratricopeptide repeat domain"/>
    <property type="match status" value="2"/>
</dbReference>
<feature type="transmembrane region" description="Helical" evidence="10">
    <location>
        <begin position="400"/>
        <end position="421"/>
    </location>
</feature>
<feature type="domain" description="Histidine kinase" evidence="11">
    <location>
        <begin position="564"/>
        <end position="650"/>
    </location>
</feature>
<keyword evidence="9" id="KW-0175">Coiled coil</keyword>
<dbReference type="PROSITE" id="PS50109">
    <property type="entry name" value="HIS_KIN"/>
    <property type="match status" value="1"/>
</dbReference>
<dbReference type="GO" id="GO:0005524">
    <property type="term" value="F:ATP binding"/>
    <property type="evidence" value="ECO:0007669"/>
    <property type="project" value="UniProtKB-KW"/>
</dbReference>
<dbReference type="InterPro" id="IPR050482">
    <property type="entry name" value="Sensor_HK_TwoCompSys"/>
</dbReference>
<dbReference type="SMART" id="SM00028">
    <property type="entry name" value="TPR"/>
    <property type="match status" value="5"/>
</dbReference>
<dbReference type="GO" id="GO:0046983">
    <property type="term" value="F:protein dimerization activity"/>
    <property type="evidence" value="ECO:0007669"/>
    <property type="project" value="InterPro"/>
</dbReference>